<keyword evidence="5 12" id="KW-0547">Nucleotide-binding</keyword>
<evidence type="ECO:0000256" key="4">
    <source>
        <dbReference type="ARBA" id="ARBA00022701"/>
    </source>
</evidence>
<dbReference type="PRINTS" id="PR00380">
    <property type="entry name" value="KINESINHEAVY"/>
</dbReference>
<keyword evidence="15" id="KW-0472">Membrane</keyword>
<feature type="region of interest" description="Disordered" evidence="14">
    <location>
        <begin position="636"/>
        <end position="655"/>
    </location>
</feature>
<comment type="subcellular location">
    <subcellularLocation>
        <location evidence="1">Cytoplasm</location>
        <location evidence="1">Cytoskeleton</location>
    </subcellularLocation>
</comment>
<organism evidence="17 18">
    <name type="scientific">Oncorhynchus kisutch</name>
    <name type="common">Coho salmon</name>
    <name type="synonym">Salmo kisutch</name>
    <dbReference type="NCBI Taxonomy" id="8019"/>
    <lineage>
        <taxon>Eukaryota</taxon>
        <taxon>Metazoa</taxon>
        <taxon>Chordata</taxon>
        <taxon>Craniata</taxon>
        <taxon>Vertebrata</taxon>
        <taxon>Euteleostomi</taxon>
        <taxon>Actinopterygii</taxon>
        <taxon>Neopterygii</taxon>
        <taxon>Teleostei</taxon>
        <taxon>Protacanthopterygii</taxon>
        <taxon>Salmoniformes</taxon>
        <taxon>Salmonidae</taxon>
        <taxon>Salmoninae</taxon>
        <taxon>Oncorhynchus</taxon>
    </lineage>
</organism>
<dbReference type="Proteomes" id="UP000694557">
    <property type="component" value="Unassembled WGS sequence"/>
</dbReference>
<feature type="domain" description="Kinesin motor" evidence="16">
    <location>
        <begin position="167"/>
        <end position="504"/>
    </location>
</feature>
<keyword evidence="6" id="KW-0498">Mitosis</keyword>
<dbReference type="InterPro" id="IPR027640">
    <property type="entry name" value="Kinesin-like_fam"/>
</dbReference>
<feature type="transmembrane region" description="Helical" evidence="15">
    <location>
        <begin position="71"/>
        <end position="96"/>
    </location>
</feature>
<dbReference type="Gene3D" id="3.40.850.10">
    <property type="entry name" value="Kinesin motor domain"/>
    <property type="match status" value="1"/>
</dbReference>
<evidence type="ECO:0000256" key="1">
    <source>
        <dbReference type="ARBA" id="ARBA00004245"/>
    </source>
</evidence>
<dbReference type="CDD" id="cd01367">
    <property type="entry name" value="KISc_KIF2_like"/>
    <property type="match status" value="1"/>
</dbReference>
<keyword evidence="15" id="KW-1133">Transmembrane helix</keyword>
<evidence type="ECO:0000256" key="10">
    <source>
        <dbReference type="ARBA" id="ARBA00023212"/>
    </source>
</evidence>
<evidence type="ECO:0000256" key="14">
    <source>
        <dbReference type="SAM" id="MobiDB-lite"/>
    </source>
</evidence>
<evidence type="ECO:0000256" key="6">
    <source>
        <dbReference type="ARBA" id="ARBA00022776"/>
    </source>
</evidence>
<keyword evidence="2" id="KW-0963">Cytoplasm</keyword>
<keyword evidence="4 13" id="KW-0493">Microtubule</keyword>
<evidence type="ECO:0000256" key="2">
    <source>
        <dbReference type="ARBA" id="ARBA00022490"/>
    </source>
</evidence>
<dbReference type="Pfam" id="PF00225">
    <property type="entry name" value="Kinesin"/>
    <property type="match status" value="1"/>
</dbReference>
<keyword evidence="10" id="KW-0206">Cytoskeleton</keyword>
<evidence type="ECO:0000256" key="9">
    <source>
        <dbReference type="ARBA" id="ARBA00023175"/>
    </source>
</evidence>
<dbReference type="GO" id="GO:0005874">
    <property type="term" value="C:microtubule"/>
    <property type="evidence" value="ECO:0007669"/>
    <property type="project" value="UniProtKB-KW"/>
</dbReference>
<evidence type="ECO:0000313" key="18">
    <source>
        <dbReference type="Proteomes" id="UP000694557"/>
    </source>
</evidence>
<keyword evidence="7 12" id="KW-0067">ATP-binding</keyword>
<name>A0A8C7DW73_ONCKI</name>
<evidence type="ECO:0000313" key="17">
    <source>
        <dbReference type="Ensembl" id="ENSOKIP00005024005.1"/>
    </source>
</evidence>
<gene>
    <name evidence="17" type="primary">KIF2A</name>
</gene>
<evidence type="ECO:0000256" key="8">
    <source>
        <dbReference type="ARBA" id="ARBA00023054"/>
    </source>
</evidence>
<keyword evidence="11" id="KW-0131">Cell cycle</keyword>
<reference evidence="17" key="1">
    <citation type="submission" date="2025-08" db="UniProtKB">
        <authorList>
            <consortium name="Ensembl"/>
        </authorList>
    </citation>
    <scope>IDENTIFICATION</scope>
</reference>
<dbReference type="PANTHER" id="PTHR47971:SF8">
    <property type="entry name" value="KINESIN-LIKE PROTEIN"/>
    <property type="match status" value="1"/>
</dbReference>
<keyword evidence="18" id="KW-1185">Reference proteome</keyword>
<keyword evidence="3" id="KW-0132">Cell division</keyword>
<comment type="similarity">
    <text evidence="12 13">Belongs to the TRAFAC class myosin-kinesin ATPase superfamily. Kinesin family.</text>
</comment>
<dbReference type="GO" id="GO:0051301">
    <property type="term" value="P:cell division"/>
    <property type="evidence" value="ECO:0007669"/>
    <property type="project" value="UniProtKB-KW"/>
</dbReference>
<dbReference type="InterPro" id="IPR054473">
    <property type="entry name" value="KIF2A-like_N"/>
</dbReference>
<dbReference type="InterPro" id="IPR019821">
    <property type="entry name" value="Kinesin_motor_CS"/>
</dbReference>
<dbReference type="InterPro" id="IPR027417">
    <property type="entry name" value="P-loop_NTPase"/>
</dbReference>
<keyword evidence="9 12" id="KW-0505">Motor protein</keyword>
<evidence type="ECO:0000259" key="16">
    <source>
        <dbReference type="PROSITE" id="PS50067"/>
    </source>
</evidence>
<dbReference type="PROSITE" id="PS50067">
    <property type="entry name" value="KINESIN_MOTOR_2"/>
    <property type="match status" value="1"/>
</dbReference>
<reference evidence="17" key="2">
    <citation type="submission" date="2025-09" db="UniProtKB">
        <authorList>
            <consortium name="Ensembl"/>
        </authorList>
    </citation>
    <scope>IDENTIFICATION</scope>
</reference>
<dbReference type="InterPro" id="IPR036961">
    <property type="entry name" value="Kinesin_motor_dom_sf"/>
</dbReference>
<feature type="region of interest" description="Disordered" evidence="14">
    <location>
        <begin position="40"/>
        <end position="60"/>
    </location>
</feature>
<dbReference type="PROSITE" id="PS00411">
    <property type="entry name" value="KINESIN_MOTOR_1"/>
    <property type="match status" value="1"/>
</dbReference>
<dbReference type="FunFam" id="3.40.850.10:FF:000006">
    <property type="entry name" value="Kinesin-like protein"/>
    <property type="match status" value="1"/>
</dbReference>
<evidence type="ECO:0000256" key="11">
    <source>
        <dbReference type="ARBA" id="ARBA00023306"/>
    </source>
</evidence>
<accession>A0A8C7DW73</accession>
<dbReference type="SUPFAM" id="SSF52540">
    <property type="entry name" value="P-loop containing nucleoside triphosphate hydrolases"/>
    <property type="match status" value="1"/>
</dbReference>
<dbReference type="GO" id="GO:0005524">
    <property type="term" value="F:ATP binding"/>
    <property type="evidence" value="ECO:0007669"/>
    <property type="project" value="UniProtKB-UniRule"/>
</dbReference>
<dbReference type="GeneTree" id="ENSGT00940000155570"/>
<dbReference type="AlphaFoldDB" id="A0A8C7DW73"/>
<keyword evidence="15" id="KW-0812">Transmembrane</keyword>
<dbReference type="Ensembl" id="ENSOKIT00005025453.1">
    <property type="protein sequence ID" value="ENSOKIP00005024005.1"/>
    <property type="gene ID" value="ENSOKIG00005008773.1"/>
</dbReference>
<sequence>MVTSLNEDNESVTVEWIENGDTKGKEIDLESIFALNPDVAPEEETAPSPETPPPPTPTSVKVNKIPKVSSVLFCFFAAFVTAFPVPSACVFCSSVAARRKSNCVKEVEKLQEKRERRRIQQQELREKKAQEVDTTVPNYEILYMIRDFRASLDYRPLSTADLIEEHRICVCVRKRPLNKKGKEDYLHQTEPSIIDEERIMSFPTMSLWTPKQKVDLTRYLENQTFRFDYAFDDSTTNEMVYRFTARPLVETIFERGMATCFAYGQTGSGKTHTMGGDFSGKNQDCSKGIYALAARDVFVMLKKPCYRKLELQVYATFFEIYSGKVFDLLNGKAKLRVLEDGKQQVQVVGLHERDVKCTEDVLKLIEVGNSCRTSGQTSANAHSSRSHAVFQIILRRKGKMHGKFSLIDLAGNERGADTSSADRQTRLEGAEINKSLLALKECIRALGRNKPHTPFRASKLTQVLRDSFIGENSRTCMIATISPGMTSCENTLNTLRYANRVKELTVDTNQVIEGVRPNIHVVDQLDDDWDHLGSSPQRDDLKLLCEQNLEEVSPQLLTFHEAVSQMVEMEEQVLEDHRAVFQSIRWLEDEKVLLEMTEEVDYDVDSYATQLEQILDQKIDILTELRDKVKSFRSSLQEEEQASKQINPKRPRALL</sequence>
<dbReference type="SMART" id="SM00129">
    <property type="entry name" value="KISc"/>
    <property type="match status" value="1"/>
</dbReference>
<dbReference type="GO" id="GO:0007019">
    <property type="term" value="P:microtubule depolymerization"/>
    <property type="evidence" value="ECO:0007669"/>
    <property type="project" value="TreeGrafter"/>
</dbReference>
<feature type="binding site" evidence="12">
    <location>
        <begin position="264"/>
        <end position="271"/>
    </location>
    <ligand>
        <name>ATP</name>
        <dbReference type="ChEBI" id="CHEBI:30616"/>
    </ligand>
</feature>
<evidence type="ECO:0000256" key="15">
    <source>
        <dbReference type="SAM" id="Phobius"/>
    </source>
</evidence>
<dbReference type="GO" id="GO:0008017">
    <property type="term" value="F:microtubule binding"/>
    <property type="evidence" value="ECO:0007669"/>
    <property type="project" value="InterPro"/>
</dbReference>
<dbReference type="GO" id="GO:0007018">
    <property type="term" value="P:microtubule-based movement"/>
    <property type="evidence" value="ECO:0007669"/>
    <property type="project" value="InterPro"/>
</dbReference>
<dbReference type="PANTHER" id="PTHR47971">
    <property type="entry name" value="KINESIN-RELATED PROTEIN 6"/>
    <property type="match status" value="1"/>
</dbReference>
<evidence type="ECO:0000256" key="12">
    <source>
        <dbReference type="PROSITE-ProRule" id="PRU00283"/>
    </source>
</evidence>
<dbReference type="GO" id="GO:0003777">
    <property type="term" value="F:microtubule motor activity"/>
    <property type="evidence" value="ECO:0007669"/>
    <property type="project" value="InterPro"/>
</dbReference>
<evidence type="ECO:0000256" key="5">
    <source>
        <dbReference type="ARBA" id="ARBA00022741"/>
    </source>
</evidence>
<dbReference type="Pfam" id="PF22923">
    <property type="entry name" value="KIF2A-like_1st"/>
    <property type="match status" value="1"/>
</dbReference>
<protein>
    <recommendedName>
        <fullName evidence="13">Kinesin-like protein</fullName>
    </recommendedName>
</protein>
<evidence type="ECO:0000256" key="13">
    <source>
        <dbReference type="RuleBase" id="RU000394"/>
    </source>
</evidence>
<evidence type="ECO:0000256" key="3">
    <source>
        <dbReference type="ARBA" id="ARBA00022618"/>
    </source>
</evidence>
<evidence type="ECO:0000256" key="7">
    <source>
        <dbReference type="ARBA" id="ARBA00022840"/>
    </source>
</evidence>
<keyword evidence="8" id="KW-0175">Coiled coil</keyword>
<proteinExistence type="inferred from homology"/>
<dbReference type="InterPro" id="IPR001752">
    <property type="entry name" value="Kinesin_motor_dom"/>
</dbReference>